<gene>
    <name evidence="1" type="ORF">NM688_g8302</name>
</gene>
<accession>A0ACC1RTY3</accession>
<evidence type="ECO:0000313" key="1">
    <source>
        <dbReference type="EMBL" id="KAJ3526087.1"/>
    </source>
</evidence>
<comment type="caution">
    <text evidence="1">The sequence shown here is derived from an EMBL/GenBank/DDBJ whole genome shotgun (WGS) entry which is preliminary data.</text>
</comment>
<organism evidence="1 2">
    <name type="scientific">Phlebia brevispora</name>
    <dbReference type="NCBI Taxonomy" id="194682"/>
    <lineage>
        <taxon>Eukaryota</taxon>
        <taxon>Fungi</taxon>
        <taxon>Dikarya</taxon>
        <taxon>Basidiomycota</taxon>
        <taxon>Agaricomycotina</taxon>
        <taxon>Agaricomycetes</taxon>
        <taxon>Polyporales</taxon>
        <taxon>Meruliaceae</taxon>
        <taxon>Phlebia</taxon>
    </lineage>
</organism>
<dbReference type="Proteomes" id="UP001148662">
    <property type="component" value="Unassembled WGS sequence"/>
</dbReference>
<dbReference type="EMBL" id="JANHOG010002193">
    <property type="protein sequence ID" value="KAJ3526087.1"/>
    <property type="molecule type" value="Genomic_DNA"/>
</dbReference>
<protein>
    <submittedName>
        <fullName evidence="1">Uncharacterized protein</fullName>
    </submittedName>
</protein>
<reference evidence="1" key="1">
    <citation type="submission" date="2022-07" db="EMBL/GenBank/DDBJ databases">
        <title>Genome Sequence of Phlebia brevispora.</title>
        <authorList>
            <person name="Buettner E."/>
        </authorList>
    </citation>
    <scope>NUCLEOTIDE SEQUENCE</scope>
    <source>
        <strain evidence="1">MPL23</strain>
    </source>
</reference>
<keyword evidence="2" id="KW-1185">Reference proteome</keyword>
<proteinExistence type="predicted"/>
<evidence type="ECO:0000313" key="2">
    <source>
        <dbReference type="Proteomes" id="UP001148662"/>
    </source>
</evidence>
<name>A0ACC1RTY3_9APHY</name>
<sequence>MKRSAQPERGNAVQDGRTTKTEERSGRSSFSGDYAISEDTADFYGDTTREQSTRSAKAARQFKERGSIAARITRSVTTPMIPSHSRVKSNQTYKPKGREKKTRHDKLKVYREVYLPTTISVGNLARLLHIRLERLQRKMEAHDMGRLSSYDHILDQELATFLALEFDYNPIVDDEIAFDIYPPPAATDRANLPPRPPVVTIMGHVDHGKTTLLDTLRSTSVAKGEAGGITQHIGAFSVPVPTSSDDPKTTKTITFLDTPGHAAFSAMRARGASVTDIIVLVVAADDGIMPQTREVLDLVKKDAGKVGLVVAVNKIDKPSADTSKVETALFAEGVQLECFGGDIPSVHVSGLTGQGLPELVETISILSEMQDVRAETDGQVQGYVLESKVSKGMGPVATVLVLRGQLTPGTHLIAGTAHGKVRVLKSPSGSSVKAVLPGTAAVVSGWKELPKAGDEVLSGSEGDVKKALTNRLRNAEKAAMMEDVEILNQRRLEEREQAEALMNSETIPEVEPQKEEKKELRIVLKGDVSGSVEAVEGALQGIGNHIAGVKIVSTGVGDVSESDVLLAKAVDGIVVAFSVNIPRSIEALAVEKGVSSLKSSIIYELMDLVKARVIDLLPKVVEKKITGEADVLQLFEISLKAKKTMKVAGCRIINGIIEKNKMARVIRNGESVYEGKLETLRHLKKDIMEAGKGLECGMAFAGWDDLREGDLVQSYQEIEKPASL</sequence>